<name>A0ABP0FJ88_CLALP</name>
<protein>
    <submittedName>
        <fullName evidence="2">Uncharacterized protein</fullName>
    </submittedName>
</protein>
<sequence>MIYILFGLMLCSAQCSEAATVNRAGHGSTDKLVAEVKNDGSYRFAAGSDPENFFLLAGDVFLQADTKMHSTDDGSLKLQGTKDVSGSDATGLYQAKIFQYVAGTSKMNAQVAVYNDGEFVRFTQSFPQGIKNCNVSDKSSILSSFPSFKLLNQTKDVGFLATFGDMFGYGYSISDLRSHHVDILGGDRAGPLVLFDAQGSVMIISSFSSFMAHNMKYDVDSGIVRYGVIGGAAELPKHYQIDTILYYSNEGINKAVEKWGQVLMTRYHKKRAYMEADFSINYLGYYTDNGAYYYYHTEEGKNYETTMLDVVEYAKSTDIPYGYLQYDSWWYYKGVQDGVKNWTSMDDVFPHGMDSLFQSTGLPVVAHNRYWASDTTYAKKNGGSYDFYVETEKSIPDDPNFWNYLIRSSKAWGLITYEQDWLDREFDEMTITHTNVSVARDWLIDMGKGAVASDVTIQYCMGLPRHMMQSAEIQAVTQARVSGDYHPGNGQWKIGVTSMFAHALYIAPYKDKFWTTSMQKGSPYGDAAAEPNTELQAAISTLSTGPVGPSDAIGMTNVDVLMKCCRADGLIIKPSRPITTTDDNIMKLAFPDGSIPGLANAEAEIYTTFSDIRLYLPNGESMLRFGIVLAAQLTTKGYKLKPSSMYLDEVNPGDTSYVIYQGHPDQQNAGILSPSSSIEIPICETKDFQLWYASPLIKISENTTIAILGERSKWVPVSSRRIRSIEVKGDNLLVDIVGKPGEMVAMDFMFNSKYSTVSCAIPSDGVVRVSANSGHCIRL</sequence>
<organism evidence="2 3">
    <name type="scientific">Clavelina lepadiformis</name>
    <name type="common">Light-bulb sea squirt</name>
    <name type="synonym">Ascidia lepadiformis</name>
    <dbReference type="NCBI Taxonomy" id="159417"/>
    <lineage>
        <taxon>Eukaryota</taxon>
        <taxon>Metazoa</taxon>
        <taxon>Chordata</taxon>
        <taxon>Tunicata</taxon>
        <taxon>Ascidiacea</taxon>
        <taxon>Aplousobranchia</taxon>
        <taxon>Clavelinidae</taxon>
        <taxon>Clavelina</taxon>
    </lineage>
</organism>
<gene>
    <name evidence="2" type="ORF">CVLEPA_LOCUS9975</name>
</gene>
<feature type="signal peptide" evidence="1">
    <location>
        <begin position="1"/>
        <end position="18"/>
    </location>
</feature>
<accession>A0ABP0FJ88</accession>
<comment type="caution">
    <text evidence="2">The sequence shown here is derived from an EMBL/GenBank/DDBJ whole genome shotgun (WGS) entry which is preliminary data.</text>
</comment>
<evidence type="ECO:0000313" key="2">
    <source>
        <dbReference type="EMBL" id="CAK8679724.1"/>
    </source>
</evidence>
<dbReference type="Proteomes" id="UP001642483">
    <property type="component" value="Unassembled WGS sequence"/>
</dbReference>
<reference evidence="2 3" key="1">
    <citation type="submission" date="2024-02" db="EMBL/GenBank/DDBJ databases">
        <authorList>
            <person name="Daric V."/>
            <person name="Darras S."/>
        </authorList>
    </citation>
    <scope>NUCLEOTIDE SEQUENCE [LARGE SCALE GENOMIC DNA]</scope>
</reference>
<evidence type="ECO:0000313" key="3">
    <source>
        <dbReference type="Proteomes" id="UP001642483"/>
    </source>
</evidence>
<proteinExistence type="predicted"/>
<feature type="chain" id="PRO_5046138490" evidence="1">
    <location>
        <begin position="19"/>
        <end position="779"/>
    </location>
</feature>
<dbReference type="EMBL" id="CAWYQH010000068">
    <property type="protein sequence ID" value="CAK8679724.1"/>
    <property type="molecule type" value="Genomic_DNA"/>
</dbReference>
<evidence type="ECO:0000256" key="1">
    <source>
        <dbReference type="SAM" id="SignalP"/>
    </source>
</evidence>
<keyword evidence="1" id="KW-0732">Signal</keyword>
<keyword evidence="3" id="KW-1185">Reference proteome</keyword>